<dbReference type="RefSeq" id="WP_071804607.1">
    <property type="nucleotide sequence ID" value="NZ_MEIA01000096.1"/>
</dbReference>
<keyword evidence="3" id="KW-1185">Reference proteome</keyword>
<comment type="caution">
    <text evidence="2">The sequence shown here is derived from an EMBL/GenBank/DDBJ whole genome shotgun (WGS) entry which is preliminary data.</text>
</comment>
<sequence length="140" mass="14655">MTSPHPAAALTGGRARAPDRNSAKHSSTNLAKGLVRERLERGFQPQTSVVGKTLSAGTVAYGLYANPKSGNQGSIFTDGQITGWDLHPGGDPGEDATSDEVLLSYLYRSSAAGYACAYVDLRPPSARPVTGPADTWVLLP</sequence>
<dbReference type="EMBL" id="MEIA01000096">
    <property type="protein sequence ID" value="OJF14545.1"/>
    <property type="molecule type" value="Genomic_DNA"/>
</dbReference>
<dbReference type="Proteomes" id="UP000182486">
    <property type="component" value="Unassembled WGS sequence"/>
</dbReference>
<organism evidence="2 3">
    <name type="scientific">Couchioplanes caeruleus subsp. caeruleus</name>
    <dbReference type="NCBI Taxonomy" id="56427"/>
    <lineage>
        <taxon>Bacteria</taxon>
        <taxon>Bacillati</taxon>
        <taxon>Actinomycetota</taxon>
        <taxon>Actinomycetes</taxon>
        <taxon>Micromonosporales</taxon>
        <taxon>Micromonosporaceae</taxon>
        <taxon>Couchioplanes</taxon>
    </lineage>
</organism>
<dbReference type="AlphaFoldDB" id="A0A1K0FP26"/>
<protein>
    <submittedName>
        <fullName evidence="2">Uncharacterized protein</fullName>
    </submittedName>
</protein>
<evidence type="ECO:0000313" key="3">
    <source>
        <dbReference type="Proteomes" id="UP000182486"/>
    </source>
</evidence>
<evidence type="ECO:0000313" key="2">
    <source>
        <dbReference type="EMBL" id="OJF14545.1"/>
    </source>
</evidence>
<accession>A0A1K0FP26</accession>
<reference evidence="2 3" key="1">
    <citation type="submission" date="2016-09" db="EMBL/GenBank/DDBJ databases">
        <title>Couchioplanes caeruleus draft genome sequence.</title>
        <authorList>
            <person name="Sheehan J."/>
            <person name="Caffrey P."/>
        </authorList>
    </citation>
    <scope>NUCLEOTIDE SEQUENCE [LARGE SCALE GENOMIC DNA]</scope>
    <source>
        <strain evidence="2 3">DSM 43634</strain>
    </source>
</reference>
<gene>
    <name evidence="2" type="ORF">BG844_09445</name>
</gene>
<evidence type="ECO:0000256" key="1">
    <source>
        <dbReference type="SAM" id="MobiDB-lite"/>
    </source>
</evidence>
<proteinExistence type="predicted"/>
<name>A0A1K0FP26_9ACTN</name>
<feature type="region of interest" description="Disordered" evidence="1">
    <location>
        <begin position="1"/>
        <end position="31"/>
    </location>
</feature>